<sequence length="167" mass="19163">MGSGVVECTQPYPCFYNRAMKMQRGLSSWMRSPFSRPSRGNDQMAACGRLGNPGTIQAPMLRVPKQFQMAVGRHWMECMTQKLGLLEDILCYIVDMIGPEDISHYEMWKAANFLEMFSTFFSISTSSSRLNLVIRILYVSKARTKYDRVGPFCTQGKENENSYKVRK</sequence>
<evidence type="ECO:0000313" key="1">
    <source>
        <dbReference type="EMBL" id="CAI8587691.1"/>
    </source>
</evidence>
<organism evidence="1 2">
    <name type="scientific">Vicia faba</name>
    <name type="common">Broad bean</name>
    <name type="synonym">Faba vulgaris</name>
    <dbReference type="NCBI Taxonomy" id="3906"/>
    <lineage>
        <taxon>Eukaryota</taxon>
        <taxon>Viridiplantae</taxon>
        <taxon>Streptophyta</taxon>
        <taxon>Embryophyta</taxon>
        <taxon>Tracheophyta</taxon>
        <taxon>Spermatophyta</taxon>
        <taxon>Magnoliopsida</taxon>
        <taxon>eudicotyledons</taxon>
        <taxon>Gunneridae</taxon>
        <taxon>Pentapetalae</taxon>
        <taxon>rosids</taxon>
        <taxon>fabids</taxon>
        <taxon>Fabales</taxon>
        <taxon>Fabaceae</taxon>
        <taxon>Papilionoideae</taxon>
        <taxon>50 kb inversion clade</taxon>
        <taxon>NPAAA clade</taxon>
        <taxon>Hologalegina</taxon>
        <taxon>IRL clade</taxon>
        <taxon>Fabeae</taxon>
        <taxon>Vicia</taxon>
    </lineage>
</organism>
<reference evidence="1 2" key="1">
    <citation type="submission" date="2023-01" db="EMBL/GenBank/DDBJ databases">
        <authorList>
            <person name="Kreplak J."/>
        </authorList>
    </citation>
    <scope>NUCLEOTIDE SEQUENCE [LARGE SCALE GENOMIC DNA]</scope>
</reference>
<gene>
    <name evidence="1" type="ORF">VFH_I312040</name>
</gene>
<dbReference type="AlphaFoldDB" id="A0AAV0YNZ6"/>
<name>A0AAV0YNZ6_VICFA</name>
<dbReference type="EMBL" id="OX451736">
    <property type="protein sequence ID" value="CAI8587691.1"/>
    <property type="molecule type" value="Genomic_DNA"/>
</dbReference>
<accession>A0AAV0YNZ6</accession>
<keyword evidence="2" id="KW-1185">Reference proteome</keyword>
<dbReference type="Proteomes" id="UP001157006">
    <property type="component" value="Chromosome 1L"/>
</dbReference>
<protein>
    <submittedName>
        <fullName evidence="1">Uncharacterized protein</fullName>
    </submittedName>
</protein>
<evidence type="ECO:0000313" key="2">
    <source>
        <dbReference type="Proteomes" id="UP001157006"/>
    </source>
</evidence>
<proteinExistence type="predicted"/>